<dbReference type="PANTHER" id="PTHR35458">
    <property type="entry name" value="SLR0755 PROTEIN"/>
    <property type="match status" value="1"/>
</dbReference>
<dbReference type="GO" id="GO:0004540">
    <property type="term" value="F:RNA nuclease activity"/>
    <property type="evidence" value="ECO:0007669"/>
    <property type="project" value="InterPro"/>
</dbReference>
<evidence type="ECO:0000259" key="1">
    <source>
        <dbReference type="Pfam" id="PF01936"/>
    </source>
</evidence>
<dbReference type="Gene3D" id="3.40.50.1010">
    <property type="entry name" value="5'-nuclease"/>
    <property type="match status" value="1"/>
</dbReference>
<feature type="domain" description="NYN" evidence="1">
    <location>
        <begin position="13"/>
        <end position="149"/>
    </location>
</feature>
<gene>
    <name evidence="2" type="ORF">A2904_02330</name>
</gene>
<protein>
    <recommendedName>
        <fullName evidence="1">NYN domain-containing protein</fullName>
    </recommendedName>
</protein>
<dbReference type="InterPro" id="IPR021139">
    <property type="entry name" value="NYN"/>
</dbReference>
<dbReference type="Pfam" id="PF01936">
    <property type="entry name" value="NYN"/>
    <property type="match status" value="1"/>
</dbReference>
<dbReference type="EMBL" id="MHOX01000014">
    <property type="protein sequence ID" value="OGZ71102.1"/>
    <property type="molecule type" value="Genomic_DNA"/>
</dbReference>
<dbReference type="Proteomes" id="UP000176308">
    <property type="component" value="Unassembled WGS sequence"/>
</dbReference>
<reference evidence="2 3" key="1">
    <citation type="journal article" date="2016" name="Nat. Commun.">
        <title>Thousands of microbial genomes shed light on interconnected biogeochemical processes in an aquifer system.</title>
        <authorList>
            <person name="Anantharaman K."/>
            <person name="Brown C.T."/>
            <person name="Hug L.A."/>
            <person name="Sharon I."/>
            <person name="Castelle C.J."/>
            <person name="Probst A.J."/>
            <person name="Thomas B.C."/>
            <person name="Singh A."/>
            <person name="Wilkins M.J."/>
            <person name="Karaoz U."/>
            <person name="Brodie E.L."/>
            <person name="Williams K.H."/>
            <person name="Hubbard S.S."/>
            <person name="Banfield J.F."/>
        </authorList>
    </citation>
    <scope>NUCLEOTIDE SEQUENCE [LARGE SCALE GENOMIC DNA]</scope>
</reference>
<dbReference type="InterPro" id="IPR047140">
    <property type="entry name" value="LabA"/>
</dbReference>
<comment type="caution">
    <text evidence="2">The sequence shown here is derived from an EMBL/GenBank/DDBJ whole genome shotgun (WGS) entry which is preliminary data.</text>
</comment>
<organism evidence="2 3">
    <name type="scientific">Candidatus Staskawiczbacteria bacterium RIFCSPLOWO2_01_FULL_33_9</name>
    <dbReference type="NCBI Taxonomy" id="1802211"/>
    <lineage>
        <taxon>Bacteria</taxon>
        <taxon>Candidatus Staskawicziibacteriota</taxon>
    </lineage>
</organism>
<proteinExistence type="predicted"/>
<accession>A0A1G2I8H3</accession>
<evidence type="ECO:0000313" key="2">
    <source>
        <dbReference type="EMBL" id="OGZ71102.1"/>
    </source>
</evidence>
<dbReference type="AlphaFoldDB" id="A0A1G2I8H3"/>
<name>A0A1G2I8H3_9BACT</name>
<dbReference type="PANTHER" id="PTHR35458:SF2">
    <property type="entry name" value="SLR0755 PROTEIN"/>
    <property type="match status" value="1"/>
</dbReference>
<sequence length="183" mass="21057">MPGVPFMKKRLAIIFIDGSNWYHNCKSVIKPGKIDFIKLSRFICDKFQLELKEIRYYNSVPDISDGGEVYYKHMKFLEELKKQGIIVQTRKLKKIIKDNISVEKGVDVLISADMIKKSLVDEGCEVCILLSGDADFIPVMEIIKEAKKEAITSCVLQGYGRELLQGNFRYLILKKEDLEKCLK</sequence>
<evidence type="ECO:0000313" key="3">
    <source>
        <dbReference type="Proteomes" id="UP000176308"/>
    </source>
</evidence>